<evidence type="ECO:0000259" key="2">
    <source>
        <dbReference type="Pfam" id="PF02354"/>
    </source>
</evidence>
<keyword evidence="4" id="KW-1185">Reference proteome</keyword>
<dbReference type="Proteomes" id="UP000727407">
    <property type="component" value="Unassembled WGS sequence"/>
</dbReference>
<feature type="domain" description="GPCR family 2 latrophilin C-terminal" evidence="2">
    <location>
        <begin position="7"/>
        <end position="52"/>
    </location>
</feature>
<feature type="non-terminal residue" evidence="3">
    <location>
        <position position="1"/>
    </location>
</feature>
<proteinExistence type="predicted"/>
<accession>A0A8J4U9N2</accession>
<dbReference type="AlphaFoldDB" id="A0A8J4U9N2"/>
<dbReference type="GO" id="GO:0016020">
    <property type="term" value="C:membrane"/>
    <property type="evidence" value="ECO:0007669"/>
    <property type="project" value="InterPro"/>
</dbReference>
<dbReference type="Pfam" id="PF02354">
    <property type="entry name" value="Latrophilin"/>
    <property type="match status" value="1"/>
</dbReference>
<organism evidence="3 4">
    <name type="scientific">Clarias magur</name>
    <name type="common">Asian catfish</name>
    <name type="synonym">Macropteronotus magur</name>
    <dbReference type="NCBI Taxonomy" id="1594786"/>
    <lineage>
        <taxon>Eukaryota</taxon>
        <taxon>Metazoa</taxon>
        <taxon>Chordata</taxon>
        <taxon>Craniata</taxon>
        <taxon>Vertebrata</taxon>
        <taxon>Euteleostomi</taxon>
        <taxon>Actinopterygii</taxon>
        <taxon>Neopterygii</taxon>
        <taxon>Teleostei</taxon>
        <taxon>Ostariophysi</taxon>
        <taxon>Siluriformes</taxon>
        <taxon>Clariidae</taxon>
        <taxon>Clarias</taxon>
    </lineage>
</organism>
<reference evidence="3" key="1">
    <citation type="submission" date="2020-07" db="EMBL/GenBank/DDBJ databases">
        <title>Clarias magur genome sequencing, assembly and annotation.</title>
        <authorList>
            <person name="Kushwaha B."/>
            <person name="Kumar R."/>
            <person name="Das P."/>
            <person name="Joshi C.G."/>
            <person name="Kumar D."/>
            <person name="Nagpure N.S."/>
            <person name="Pandey M."/>
            <person name="Agarwal S."/>
            <person name="Srivastava S."/>
            <person name="Singh M."/>
            <person name="Sahoo L."/>
            <person name="Jayasankar P."/>
            <person name="Meher P.K."/>
            <person name="Koringa P.G."/>
            <person name="Iquebal M.A."/>
            <person name="Das S.P."/>
            <person name="Bit A."/>
            <person name="Patnaik S."/>
            <person name="Patel N."/>
            <person name="Shah T.M."/>
            <person name="Hinsu A."/>
            <person name="Jena J.K."/>
        </authorList>
    </citation>
    <scope>NUCLEOTIDE SEQUENCE</scope>
    <source>
        <strain evidence="3">CIFAMagur01</strain>
        <tissue evidence="3">Testis</tissue>
    </source>
</reference>
<name>A0A8J4U9N2_CLAMG</name>
<dbReference type="EMBL" id="QNUK01000070">
    <property type="protein sequence ID" value="KAF5903643.1"/>
    <property type="molecule type" value="Genomic_DNA"/>
</dbReference>
<dbReference type="GO" id="GO:0004930">
    <property type="term" value="F:G protein-coupled receptor activity"/>
    <property type="evidence" value="ECO:0007669"/>
    <property type="project" value="InterPro"/>
</dbReference>
<feature type="region of interest" description="Disordered" evidence="1">
    <location>
        <begin position="1"/>
        <end position="20"/>
    </location>
</feature>
<evidence type="ECO:0000313" key="3">
    <source>
        <dbReference type="EMBL" id="KAF5903643.1"/>
    </source>
</evidence>
<gene>
    <name evidence="3" type="primary">adgrl1</name>
    <name evidence="3" type="ORF">DAT39_006607</name>
</gene>
<keyword evidence="3" id="KW-0675">Receptor</keyword>
<feature type="non-terminal residue" evidence="3">
    <location>
        <position position="52"/>
    </location>
</feature>
<evidence type="ECO:0000313" key="4">
    <source>
        <dbReference type="Proteomes" id="UP000727407"/>
    </source>
</evidence>
<protein>
    <submittedName>
        <fullName evidence="3">Adhesion G protein-coupled receptor L1-like</fullName>
    </submittedName>
</protein>
<comment type="caution">
    <text evidence="3">The sequence shown here is derived from an EMBL/GenBank/DDBJ whole genome shotgun (WGS) entry which is preliminary data.</text>
</comment>
<dbReference type="InterPro" id="IPR003334">
    <property type="entry name" value="GPCR_2_latrophilin_rcpt_C"/>
</dbReference>
<sequence length="52" mass="6013">DRVTAVEQEAEDEGQRHRTPQDVELLYKALEEPLLLQRAQSVLYQSDAEESE</sequence>
<evidence type="ECO:0000256" key="1">
    <source>
        <dbReference type="SAM" id="MobiDB-lite"/>
    </source>
</evidence>